<dbReference type="EMBL" id="KV744880">
    <property type="protein sequence ID" value="OCK82701.1"/>
    <property type="molecule type" value="Genomic_DNA"/>
</dbReference>
<feature type="transmembrane region" description="Helical" evidence="1">
    <location>
        <begin position="285"/>
        <end position="305"/>
    </location>
</feature>
<gene>
    <name evidence="2" type="ORF">K432DRAFT_402656</name>
</gene>
<reference evidence="2 3" key="1">
    <citation type="journal article" date="2016" name="Nat. Commun.">
        <title>Ectomycorrhizal ecology is imprinted in the genome of the dominant symbiotic fungus Cenococcum geophilum.</title>
        <authorList>
            <consortium name="DOE Joint Genome Institute"/>
            <person name="Peter M."/>
            <person name="Kohler A."/>
            <person name="Ohm R.A."/>
            <person name="Kuo A."/>
            <person name="Krutzmann J."/>
            <person name="Morin E."/>
            <person name="Arend M."/>
            <person name="Barry K.W."/>
            <person name="Binder M."/>
            <person name="Choi C."/>
            <person name="Clum A."/>
            <person name="Copeland A."/>
            <person name="Grisel N."/>
            <person name="Haridas S."/>
            <person name="Kipfer T."/>
            <person name="LaButti K."/>
            <person name="Lindquist E."/>
            <person name="Lipzen A."/>
            <person name="Maire R."/>
            <person name="Meier B."/>
            <person name="Mihaltcheva S."/>
            <person name="Molinier V."/>
            <person name="Murat C."/>
            <person name="Poggeler S."/>
            <person name="Quandt C.A."/>
            <person name="Sperisen C."/>
            <person name="Tritt A."/>
            <person name="Tisserant E."/>
            <person name="Crous P.W."/>
            <person name="Henrissat B."/>
            <person name="Nehls U."/>
            <person name="Egli S."/>
            <person name="Spatafora J.W."/>
            <person name="Grigoriev I.V."/>
            <person name="Martin F.M."/>
        </authorList>
    </citation>
    <scope>NUCLEOTIDE SEQUENCE [LARGE SCALE GENOMIC DNA]</scope>
    <source>
        <strain evidence="2 3">CBS 459.81</strain>
    </source>
</reference>
<evidence type="ECO:0000313" key="3">
    <source>
        <dbReference type="Proteomes" id="UP000250266"/>
    </source>
</evidence>
<dbReference type="AlphaFoldDB" id="A0A8E2EEZ3"/>
<sequence length="409" mass="45503">MANLGWQQVNDQCTFQLQELETCLLPSASRTVRNDMATSYAQCFRSVFNSYFECSETSNAVGSDPIPTGIVNPANVTANASCSYPQPGTILSSACVYDAEEIRRSQCCSSSSSSGCDQQSLNLLLCQYEGVQQYVRCTNINDVNVTDCVIQNAEKATWLPNEFLIYSGSNKCPRAKKVLTTLAISNVIALVSAALSNTTVLKHIIGRKQMFEYTEIKLSFLSLFVSIAVHVSIPFIIGVLLEKQGYTVNWLQQVLIWTVRPRVAPIIALLGFINASWMETAINEMVADLLFSVPAIVFAVFAAFFPNRTTNPAKPSEYKLFHAGGIIMLIPGLIIAMAFGIAMMARCAPLRAFKYPAQDLWRILRNPIRKLQKKEPIPQREVHISNFKGWFVIFFGLGIILLMIDHDIR</sequence>
<dbReference type="OrthoDB" id="3525430at2759"/>
<name>A0A8E2EEZ3_9PEZI</name>
<dbReference type="Proteomes" id="UP000250266">
    <property type="component" value="Unassembled WGS sequence"/>
</dbReference>
<proteinExistence type="predicted"/>
<keyword evidence="1" id="KW-0472">Membrane</keyword>
<feature type="transmembrane region" description="Helical" evidence="1">
    <location>
        <begin position="253"/>
        <end position="273"/>
    </location>
</feature>
<accession>A0A8E2EEZ3</accession>
<evidence type="ECO:0000256" key="1">
    <source>
        <dbReference type="SAM" id="Phobius"/>
    </source>
</evidence>
<feature type="transmembrane region" description="Helical" evidence="1">
    <location>
        <begin position="218"/>
        <end position="241"/>
    </location>
</feature>
<keyword evidence="1" id="KW-0812">Transmembrane</keyword>
<keyword evidence="1" id="KW-1133">Transmembrane helix</keyword>
<keyword evidence="3" id="KW-1185">Reference proteome</keyword>
<feature type="transmembrane region" description="Helical" evidence="1">
    <location>
        <begin position="387"/>
        <end position="404"/>
    </location>
</feature>
<protein>
    <submittedName>
        <fullName evidence="2">Uncharacterized protein</fullName>
    </submittedName>
</protein>
<feature type="transmembrane region" description="Helical" evidence="1">
    <location>
        <begin position="325"/>
        <end position="345"/>
    </location>
</feature>
<evidence type="ECO:0000313" key="2">
    <source>
        <dbReference type="EMBL" id="OCK82701.1"/>
    </source>
</evidence>
<organism evidence="2 3">
    <name type="scientific">Lepidopterella palustris CBS 459.81</name>
    <dbReference type="NCBI Taxonomy" id="1314670"/>
    <lineage>
        <taxon>Eukaryota</taxon>
        <taxon>Fungi</taxon>
        <taxon>Dikarya</taxon>
        <taxon>Ascomycota</taxon>
        <taxon>Pezizomycotina</taxon>
        <taxon>Dothideomycetes</taxon>
        <taxon>Pleosporomycetidae</taxon>
        <taxon>Mytilinidiales</taxon>
        <taxon>Argynnaceae</taxon>
        <taxon>Lepidopterella</taxon>
    </lineage>
</organism>
<feature type="transmembrane region" description="Helical" evidence="1">
    <location>
        <begin position="178"/>
        <end position="197"/>
    </location>
</feature>